<dbReference type="Gene3D" id="3.40.50.300">
    <property type="entry name" value="P-loop containing nucleotide triphosphate hydrolases"/>
    <property type="match status" value="2"/>
</dbReference>
<dbReference type="InterPro" id="IPR026983">
    <property type="entry name" value="DHC"/>
</dbReference>
<dbReference type="Pfam" id="PF12774">
    <property type="entry name" value="AAA_6"/>
    <property type="match status" value="1"/>
</dbReference>
<reference evidence="4 5" key="1">
    <citation type="submission" date="2024-02" db="EMBL/GenBank/DDBJ databases">
        <authorList>
            <person name="Chen Y."/>
            <person name="Shah S."/>
            <person name="Dougan E. K."/>
            <person name="Thang M."/>
            <person name="Chan C."/>
        </authorList>
    </citation>
    <scope>NUCLEOTIDE SEQUENCE [LARGE SCALE GENOMIC DNA]</scope>
</reference>
<evidence type="ECO:0000259" key="2">
    <source>
        <dbReference type="Pfam" id="PF08393"/>
    </source>
</evidence>
<dbReference type="Pfam" id="PF08385">
    <property type="entry name" value="DHC_N1"/>
    <property type="match status" value="1"/>
</dbReference>
<evidence type="ECO:0000259" key="3">
    <source>
        <dbReference type="Pfam" id="PF12774"/>
    </source>
</evidence>
<proteinExistence type="predicted"/>
<dbReference type="Gene3D" id="1.10.287.2620">
    <property type="match status" value="1"/>
</dbReference>
<feature type="domain" description="Dynein heavy chain linker" evidence="2">
    <location>
        <begin position="1155"/>
        <end position="1352"/>
    </location>
</feature>
<protein>
    <recommendedName>
        <fullName evidence="6">Dynein heavy chain</fullName>
    </recommendedName>
</protein>
<evidence type="ECO:0000313" key="4">
    <source>
        <dbReference type="EMBL" id="CAK8992299.1"/>
    </source>
</evidence>
<comment type="caution">
    <text evidence="4">The sequence shown here is derived from an EMBL/GenBank/DDBJ whole genome shotgun (WGS) entry which is preliminary data.</text>
</comment>
<feature type="domain" description="Dynein heavy chain tail" evidence="1">
    <location>
        <begin position="12"/>
        <end position="575"/>
    </location>
</feature>
<dbReference type="InterPro" id="IPR042222">
    <property type="entry name" value="Dynein_2_N"/>
</dbReference>
<dbReference type="EMBL" id="CAXAMN010001113">
    <property type="protein sequence ID" value="CAK8992299.1"/>
    <property type="molecule type" value="Genomic_DNA"/>
</dbReference>
<dbReference type="InterPro" id="IPR042228">
    <property type="entry name" value="Dynein_linker_3"/>
</dbReference>
<accession>A0ABP0HT16</accession>
<dbReference type="InterPro" id="IPR013602">
    <property type="entry name" value="Dynein_heavy_linker"/>
</dbReference>
<sequence length="2005" mass="231568">MDAARHDPSVISILEQAVTEWSSIIEKVLKEEGERDKEKENMSLPPMAEIDFWRDRSSKVSTVYEQLQLPGVKKVLEVLEASEPPVLQQFQDQFGALQGMHVVAKDNVKFLTTLERHFKSLATGSMQTIVETLPSLMTAIRHVWIISRYFNTDKDMERLMGRIAEQIADKVQEQININQILSLDPPKAMQIIEDGKNALVKWSDIYLMTRDKMEESPATNQRWDFDRILLFKKTNYMSKICTDLYEIMQVLDQFYKFLGPELKEVTGDSQGIDQLLKEVEALKTDFRNVKNVFDDFHYSNWESSIAKFKERVTVIEERAIKFLNRSFQNLRSAEGAFKLLQNFKNIESRERINKKMNEKFVAILLRYRVEVGKLKEIFQRDQENPPISKSMPPTAGAIHWARSIFHRAKRPILSFKTMPHLLQLPEGQQACKEYVELGKEILEYEQALFEAWQTTAVELAVSSLKYNVLIKDARTGAYKVNFAKELQLLIREAKYLDQLGGFELPHTVLNVALQQDQYKEFVEQLDLLIDAYNAAVGDLSPVQQKLLRKQILDLDKCLSPGLSPLNWNSLGITDFIEAGNQGITKFRGAFRDQVEKSEERIANVVSAIENATLVRPFDWNRIDVMDHMEFGEFFERHRLAQLEDLVKKYDSIGPFLVKIEETTAGTKTGMAPSMAEYYHYWERRIFNAITTMLLRGMSTFQTLFSAGERKRPPLLRVKVDCSGPEIDDQALQSVFRLISKLLKNTIQSAKLFVRWMDGTCRMVPPQPGQEDEQQQMFTFYRDVKDNPALFEMTINIQNSIQKIFSIIDKFLRHWKRYEERWKLWDPKWKQDLEKVKEKRPPFVFFDAHICVYKSLADSLAAYPPEKDIGFVRIDCTSIVAAIRTQAMEWVAGYGDILRQLAYKDLTKIQAEITEFRDDLQETPDSLDKLKFILSIISKILSVSMDMELRMQDVRERYRTLELYNCQYELQEYEDAKALNEMWRLLKDEALTKDRRMVRVKEHFSQVTQEQALWTKFDINALTKGAEDFDKQVRRMPKEQKELGELPTFQKLEEVVTSFKAGVPLIQQLKSDAIRKGHWEELMTLAEVETEDFDIKKMTLNAVFAMQLHRFPDEVNELVVTAARGIKESLQIPEASENKCTCKRHVVLLVLFARLDTIKRWEKNLSVVGEVFDAWMVLQRKWMYLESIFLDSEDISMQLPEQAKQFGRCHKNYVKIMQMTQASPQVLSACCQDGRLEEFKGLTSEFDRIQKSLTDYLDTKRSAFPRFYLISDDELLSILGTSDAQAVQPHMLKLFDNCKTLEFSRGKTVVGMYSDEGEHFRFHQAQKAEGAVEDWMLTVDEQMQDTLQRISKAAVYYYASQERMEWIQNYIGMVAILGTQIWWTWQVEDAFRKVAEGDKNAMKNELKKENQQVQDLVAFVRSPINKLQRKKVNTLIILDVHARDIVDRFVRDSILNKEEFAWESQLRFYWDRKMDDVAIRQCTGQLKYCYEYQGLNGRLVITPLTDRCVMTLTTALTFNMGGAPAGPAGTGKTETVKDLAKSLAISCVVTNCGDGLDFRAMGVIFSGLSETGFWGCFDEFNRINVEVLSVVAAQIKTIQNGLNAGKKTVEMLGRDVALKTTIGYFITMNPGYAGRSELPDNLKALFRPVTMIVPDLLMICENMLMSEGFNMAKVLAKKMTVLYALSQGQLSKQYHYDFKLRALKSVLVMAGDLKRAAGDLPEDKVLMRALRDMNMPKFVKQDVPLFQGLLNDLFPGLKVPREGNPKLKEAIMKYFDDNQMHSKYEDIYQLQVDKVMQLYETMLTRHSTMIVGPTGGGKSVVLNCLAEAQKTALDLPTTLLPLNPKAITTEELYGVLDPQTRDWTDGLLSKIFREMNQPHPADKPCRRYILYDGDVDAIWIENMNSVMDDNKLLTLTNGERIRLEKHCAMLFEVFDLQYASPATVSRCGMLYVDDKNLGPGPYYDRWQRLKQTEKLRESLEEILNLPPKQFLSPPPCRICTRSMCHN</sequence>
<name>A0ABP0HT16_9DINO</name>
<evidence type="ECO:0000259" key="1">
    <source>
        <dbReference type="Pfam" id="PF08385"/>
    </source>
</evidence>
<dbReference type="Gene3D" id="1.10.8.710">
    <property type="match status" value="1"/>
</dbReference>
<feature type="domain" description="Dynein heavy chain linker" evidence="2">
    <location>
        <begin position="998"/>
        <end position="1123"/>
    </location>
</feature>
<evidence type="ECO:0000313" key="5">
    <source>
        <dbReference type="Proteomes" id="UP001642484"/>
    </source>
</evidence>
<dbReference type="InterPro" id="IPR027417">
    <property type="entry name" value="P-loop_NTPase"/>
</dbReference>
<dbReference type="PANTHER" id="PTHR22878:SF68">
    <property type="entry name" value="DYNEIN HEAVY CHAIN 6, AXONEMAL-LIKE"/>
    <property type="match status" value="1"/>
</dbReference>
<dbReference type="InterPro" id="IPR035699">
    <property type="entry name" value="AAA_6"/>
</dbReference>
<dbReference type="Pfam" id="PF08393">
    <property type="entry name" value="DHC_N2"/>
    <property type="match status" value="2"/>
</dbReference>
<dbReference type="Gene3D" id="1.20.58.1120">
    <property type="match status" value="1"/>
</dbReference>
<dbReference type="SUPFAM" id="SSF52540">
    <property type="entry name" value="P-loop containing nucleoside triphosphate hydrolases"/>
    <property type="match status" value="2"/>
</dbReference>
<dbReference type="InterPro" id="IPR013594">
    <property type="entry name" value="Dynein_heavy_tail"/>
</dbReference>
<dbReference type="Gene3D" id="3.20.180.20">
    <property type="entry name" value="Dynein heavy chain, N-terminal domain 2"/>
    <property type="match status" value="1"/>
</dbReference>
<organism evidence="4 5">
    <name type="scientific">Durusdinium trenchii</name>
    <dbReference type="NCBI Taxonomy" id="1381693"/>
    <lineage>
        <taxon>Eukaryota</taxon>
        <taxon>Sar</taxon>
        <taxon>Alveolata</taxon>
        <taxon>Dinophyceae</taxon>
        <taxon>Suessiales</taxon>
        <taxon>Symbiodiniaceae</taxon>
        <taxon>Durusdinium</taxon>
    </lineage>
</organism>
<dbReference type="InterPro" id="IPR043157">
    <property type="entry name" value="Dynein_AAA1S"/>
</dbReference>
<keyword evidence="5" id="KW-1185">Reference proteome</keyword>
<evidence type="ECO:0008006" key="6">
    <source>
        <dbReference type="Google" id="ProtNLM"/>
    </source>
</evidence>
<dbReference type="Gene3D" id="1.20.140.100">
    <property type="entry name" value="Dynein heavy chain, N-terminal domain 2"/>
    <property type="match status" value="1"/>
</dbReference>
<dbReference type="Proteomes" id="UP001642484">
    <property type="component" value="Unassembled WGS sequence"/>
</dbReference>
<gene>
    <name evidence="4" type="ORF">CCMP2556_LOCUS2800</name>
</gene>
<feature type="domain" description="Dynein heavy chain hydrolytic ATP-binding dynein motor region" evidence="3">
    <location>
        <begin position="1487"/>
        <end position="1818"/>
    </location>
</feature>
<dbReference type="PANTHER" id="PTHR22878">
    <property type="entry name" value="DYNEIN HEAVY CHAIN 6, AXONEMAL-LIKE-RELATED"/>
    <property type="match status" value="1"/>
</dbReference>